<sequence>MVEIKLYDDFIPHAAHSIMDQAFACIEKVQQLMSFHDPASELSQINRSAFQQAVRVHPWTYAVLQRAQRVFTASSGVFDCTVANTLMDWELLPTHLPIVNPEKMNLSQAHLHCLSANKIRFTAPIVLDLGGIAKGFAIDVAIYSLRKHGVKNAVVNAGGDLRVLGNIAEQIFIRDPQAPQQLYACGELANGAIATSACYFSKAKNQGQWINALVNPYTRHALDTDHSFSVIAPNACIADALTKVVAITQNLQHPCLPLFSAQAFIL</sequence>
<evidence type="ECO:0000313" key="15">
    <source>
        <dbReference type="Proteomes" id="UP001595455"/>
    </source>
</evidence>
<keyword evidence="7" id="KW-0479">Metal-binding</keyword>
<dbReference type="AlphaFoldDB" id="A0A371YMB8"/>
<dbReference type="InterPro" id="IPR003374">
    <property type="entry name" value="ApbE-like_sf"/>
</dbReference>
<dbReference type="PANTHER" id="PTHR30040:SF2">
    <property type="entry name" value="FAD:PROTEIN FMN TRANSFERASE"/>
    <property type="match status" value="1"/>
</dbReference>
<evidence type="ECO:0000256" key="6">
    <source>
        <dbReference type="ARBA" id="ARBA00022679"/>
    </source>
</evidence>
<evidence type="ECO:0000256" key="4">
    <source>
        <dbReference type="ARBA" id="ARBA00016337"/>
    </source>
</evidence>
<dbReference type="Proteomes" id="UP001595455">
    <property type="component" value="Unassembled WGS sequence"/>
</dbReference>
<comment type="similarity">
    <text evidence="2">Belongs to the ApbE family.</text>
</comment>
<dbReference type="EC" id="2.7.1.180" evidence="3"/>
<dbReference type="GO" id="GO:0016740">
    <property type="term" value="F:transferase activity"/>
    <property type="evidence" value="ECO:0007669"/>
    <property type="project" value="UniProtKB-KW"/>
</dbReference>
<keyword evidence="15" id="KW-1185">Reference proteome</keyword>
<evidence type="ECO:0000256" key="5">
    <source>
        <dbReference type="ARBA" id="ARBA00022630"/>
    </source>
</evidence>
<evidence type="ECO:0000256" key="3">
    <source>
        <dbReference type="ARBA" id="ARBA00011955"/>
    </source>
</evidence>
<dbReference type="RefSeq" id="WP_107009280.1">
    <property type="nucleotide sequence ID" value="NZ_JBHRSF010000015.1"/>
</dbReference>
<accession>A0A371YMB8</accession>
<dbReference type="Pfam" id="PF02424">
    <property type="entry name" value="ApbE"/>
    <property type="match status" value="1"/>
</dbReference>
<evidence type="ECO:0000313" key="13">
    <source>
        <dbReference type="EMBL" id="RFC82628.1"/>
    </source>
</evidence>
<evidence type="ECO:0000313" key="12">
    <source>
        <dbReference type="EMBL" id="MFC2995108.1"/>
    </source>
</evidence>
<dbReference type="Gene3D" id="3.10.520.10">
    <property type="entry name" value="ApbE-like domains"/>
    <property type="match status" value="1"/>
</dbReference>
<dbReference type="SUPFAM" id="SSF143631">
    <property type="entry name" value="ApbE-like"/>
    <property type="match status" value="1"/>
</dbReference>
<name>A0A371YMB8_9GAMM</name>
<comment type="cofactor">
    <cofactor evidence="1">
        <name>Mg(2+)</name>
        <dbReference type="ChEBI" id="CHEBI:18420"/>
    </cofactor>
</comment>
<dbReference type="EMBL" id="JBHRSF010000015">
    <property type="protein sequence ID" value="MFC2995108.1"/>
    <property type="molecule type" value="Genomic_DNA"/>
</dbReference>
<protein>
    <recommendedName>
        <fullName evidence="4">FAD:protein FMN transferase</fullName>
        <ecNumber evidence="3">2.7.1.180</ecNumber>
    </recommendedName>
    <alternativeName>
        <fullName evidence="10">Flavin transferase</fullName>
    </alternativeName>
</protein>
<comment type="caution">
    <text evidence="13">The sequence shown here is derived from an EMBL/GenBank/DDBJ whole genome shotgun (WGS) entry which is preliminary data.</text>
</comment>
<keyword evidence="9" id="KW-0460">Magnesium</keyword>
<proteinExistence type="inferred from homology"/>
<reference evidence="13 14" key="2">
    <citation type="submission" date="2018-08" db="EMBL/GenBank/DDBJ databases">
        <title>The draft genome of Acinetobacter sichuanensis strain WCHAc060041.</title>
        <authorList>
            <person name="Qin J."/>
            <person name="Feng Y."/>
            <person name="Zong Z."/>
        </authorList>
    </citation>
    <scope>NUCLEOTIDE SEQUENCE [LARGE SCALE GENOMIC DNA]</scope>
    <source>
        <strain evidence="13 14">WCHAc060041</strain>
    </source>
</reference>
<dbReference type="OrthoDB" id="9778595at2"/>
<evidence type="ECO:0000256" key="9">
    <source>
        <dbReference type="ARBA" id="ARBA00022842"/>
    </source>
</evidence>
<reference evidence="12" key="4">
    <citation type="submission" date="2024-09" db="EMBL/GenBank/DDBJ databases">
        <authorList>
            <person name="Sun Q."/>
            <person name="Mori K."/>
        </authorList>
    </citation>
    <scope>NUCLEOTIDE SEQUENCE</scope>
    <source>
        <strain evidence="12">KCTC 62575</strain>
    </source>
</reference>
<reference evidence="15" key="3">
    <citation type="journal article" date="2019" name="Int. J. Syst. Evol. Microbiol.">
        <title>The Global Catalogue of Microorganisms (GCM) 10K type strain sequencing project: providing services to taxonomists for standard genome sequencing and annotation.</title>
        <authorList>
            <consortium name="The Broad Institute Genomics Platform"/>
            <consortium name="The Broad Institute Genome Sequencing Center for Infectious Disease"/>
            <person name="Wu L."/>
            <person name="Ma J."/>
        </authorList>
    </citation>
    <scope>NUCLEOTIDE SEQUENCE [LARGE SCALE GENOMIC DNA]</scope>
    <source>
        <strain evidence="15">KCTC 62575</strain>
    </source>
</reference>
<evidence type="ECO:0000256" key="8">
    <source>
        <dbReference type="ARBA" id="ARBA00022827"/>
    </source>
</evidence>
<evidence type="ECO:0000313" key="14">
    <source>
        <dbReference type="Proteomes" id="UP000240957"/>
    </source>
</evidence>
<comment type="catalytic activity">
    <reaction evidence="11">
        <text>L-threonyl-[protein] + FAD = FMN-L-threonyl-[protein] + AMP + H(+)</text>
        <dbReference type="Rhea" id="RHEA:36847"/>
        <dbReference type="Rhea" id="RHEA-COMP:11060"/>
        <dbReference type="Rhea" id="RHEA-COMP:11061"/>
        <dbReference type="ChEBI" id="CHEBI:15378"/>
        <dbReference type="ChEBI" id="CHEBI:30013"/>
        <dbReference type="ChEBI" id="CHEBI:57692"/>
        <dbReference type="ChEBI" id="CHEBI:74257"/>
        <dbReference type="ChEBI" id="CHEBI:456215"/>
        <dbReference type="EC" id="2.7.1.180"/>
    </reaction>
</comment>
<dbReference type="Proteomes" id="UP000240957">
    <property type="component" value="Unassembled WGS sequence"/>
</dbReference>
<dbReference type="PANTHER" id="PTHR30040">
    <property type="entry name" value="THIAMINE BIOSYNTHESIS LIPOPROTEIN APBE"/>
    <property type="match status" value="1"/>
</dbReference>
<evidence type="ECO:0000256" key="7">
    <source>
        <dbReference type="ARBA" id="ARBA00022723"/>
    </source>
</evidence>
<keyword evidence="5" id="KW-0285">Flavoprotein</keyword>
<reference evidence="12" key="1">
    <citation type="journal article" date="2014" name="Int. J. Syst. Evol. Microbiol.">
        <title>Complete genome of a new Firmicutes species belonging to the dominant human colonic microbiota ('Ruminococcus bicirculans') reveals two chromosomes and a selective capacity to utilize plant glucans.</title>
        <authorList>
            <consortium name="NISC Comparative Sequencing Program"/>
            <person name="Wegmann U."/>
            <person name="Louis P."/>
            <person name="Goesmann A."/>
            <person name="Henrissat B."/>
            <person name="Duncan S.H."/>
            <person name="Flint H.J."/>
        </authorList>
    </citation>
    <scope>NUCLEOTIDE SEQUENCE</scope>
    <source>
        <strain evidence="12">KCTC 62575</strain>
    </source>
</reference>
<evidence type="ECO:0000256" key="2">
    <source>
        <dbReference type="ARBA" id="ARBA00008282"/>
    </source>
</evidence>
<evidence type="ECO:0000256" key="10">
    <source>
        <dbReference type="ARBA" id="ARBA00031306"/>
    </source>
</evidence>
<keyword evidence="6 13" id="KW-0808">Transferase</keyword>
<evidence type="ECO:0000256" key="1">
    <source>
        <dbReference type="ARBA" id="ARBA00001946"/>
    </source>
</evidence>
<dbReference type="GO" id="GO:0046872">
    <property type="term" value="F:metal ion binding"/>
    <property type="evidence" value="ECO:0007669"/>
    <property type="project" value="UniProtKB-KW"/>
</dbReference>
<organism evidence="13 14">
    <name type="scientific">Acinetobacter sichuanensis</name>
    <dbReference type="NCBI Taxonomy" id="2136183"/>
    <lineage>
        <taxon>Bacteria</taxon>
        <taxon>Pseudomonadati</taxon>
        <taxon>Pseudomonadota</taxon>
        <taxon>Gammaproteobacteria</taxon>
        <taxon>Moraxellales</taxon>
        <taxon>Moraxellaceae</taxon>
        <taxon>Acinetobacter</taxon>
    </lineage>
</organism>
<dbReference type="InterPro" id="IPR024932">
    <property type="entry name" value="ApbE"/>
</dbReference>
<evidence type="ECO:0000256" key="11">
    <source>
        <dbReference type="ARBA" id="ARBA00048540"/>
    </source>
</evidence>
<dbReference type="EMBL" id="PYIX02000030">
    <property type="protein sequence ID" value="RFC82628.1"/>
    <property type="molecule type" value="Genomic_DNA"/>
</dbReference>
<gene>
    <name evidence="12" type="ORF">ACFODO_07445</name>
    <name evidence="13" type="ORF">C9E89_015710</name>
</gene>
<keyword evidence="8" id="KW-0274">FAD</keyword>